<reference evidence="4" key="1">
    <citation type="journal article" date="2021" name="Proc. Natl. Acad. Sci. U.S.A.">
        <title>Global biogeography of chemosynthetic symbionts reveals both localized and globally distributed symbiont groups. .</title>
        <authorList>
            <person name="Osvatic J.T."/>
            <person name="Wilkins L.G.E."/>
            <person name="Leibrecht L."/>
            <person name="Leray M."/>
            <person name="Zauner S."/>
            <person name="Polzin J."/>
            <person name="Camacho Y."/>
            <person name="Gros O."/>
            <person name="van Gils J.A."/>
            <person name="Eisen J.A."/>
            <person name="Petersen J.M."/>
            <person name="Yuen B."/>
        </authorList>
    </citation>
    <scope>NUCLEOTIDE SEQUENCE</scope>
    <source>
        <strain evidence="4">MAGclacostrist055</strain>
    </source>
</reference>
<dbReference type="SUPFAM" id="SSF56935">
    <property type="entry name" value="Porins"/>
    <property type="match status" value="1"/>
</dbReference>
<evidence type="ECO:0000256" key="2">
    <source>
        <dbReference type="SAM" id="SignalP"/>
    </source>
</evidence>
<feature type="domain" description="TonB-dependent receptor plug" evidence="3">
    <location>
        <begin position="46"/>
        <end position="96"/>
    </location>
</feature>
<feature type="signal peptide" evidence="2">
    <location>
        <begin position="1"/>
        <end position="24"/>
    </location>
</feature>
<keyword evidence="1" id="KW-0813">Transport</keyword>
<dbReference type="Pfam" id="PF07715">
    <property type="entry name" value="Plug"/>
    <property type="match status" value="1"/>
</dbReference>
<comment type="caution">
    <text evidence="4">The sequence shown here is derived from an EMBL/GenBank/DDBJ whole genome shotgun (WGS) entry which is preliminary data.</text>
</comment>
<dbReference type="Gene3D" id="2.170.130.10">
    <property type="entry name" value="TonB-dependent receptor, plug domain"/>
    <property type="match status" value="1"/>
</dbReference>
<name>A0A9E4TTW0_9GAMM</name>
<feature type="non-terminal residue" evidence="4">
    <location>
        <position position="96"/>
    </location>
</feature>
<dbReference type="AlphaFoldDB" id="A0A9E4TTW0"/>
<organism evidence="4 5">
    <name type="scientific">Candidatus Thiodiazotropha taylori</name>
    <dbReference type="NCBI Taxonomy" id="2792791"/>
    <lineage>
        <taxon>Bacteria</taxon>
        <taxon>Pseudomonadati</taxon>
        <taxon>Pseudomonadota</taxon>
        <taxon>Gammaproteobacteria</taxon>
        <taxon>Chromatiales</taxon>
        <taxon>Sedimenticolaceae</taxon>
        <taxon>Candidatus Thiodiazotropha</taxon>
    </lineage>
</organism>
<keyword evidence="1" id="KW-0812">Transmembrane</keyword>
<accession>A0A9E4TTW0</accession>
<evidence type="ECO:0000256" key="1">
    <source>
        <dbReference type="PROSITE-ProRule" id="PRU01360"/>
    </source>
</evidence>
<proteinExistence type="inferred from homology"/>
<dbReference type="PROSITE" id="PS52016">
    <property type="entry name" value="TONB_DEPENDENT_REC_3"/>
    <property type="match status" value="1"/>
</dbReference>
<keyword evidence="1" id="KW-0472">Membrane</keyword>
<dbReference type="EMBL" id="JAEPCR010000058">
    <property type="protein sequence ID" value="MCG7979197.1"/>
    <property type="molecule type" value="Genomic_DNA"/>
</dbReference>
<comment type="subcellular location">
    <subcellularLocation>
        <location evidence="1">Cell outer membrane</location>
        <topology evidence="1">Multi-pass membrane protein</topology>
    </subcellularLocation>
</comment>
<evidence type="ECO:0000259" key="3">
    <source>
        <dbReference type="Pfam" id="PF07715"/>
    </source>
</evidence>
<comment type="similarity">
    <text evidence="1">Belongs to the TonB-dependent receptor family.</text>
</comment>
<keyword evidence="2" id="KW-0732">Signal</keyword>
<dbReference type="InterPro" id="IPR012910">
    <property type="entry name" value="Plug_dom"/>
</dbReference>
<protein>
    <submittedName>
        <fullName evidence="4">TonB-dependent receptor plug domain-containing protein</fullName>
    </submittedName>
</protein>
<evidence type="ECO:0000313" key="4">
    <source>
        <dbReference type="EMBL" id="MCG7979197.1"/>
    </source>
</evidence>
<dbReference type="InterPro" id="IPR039426">
    <property type="entry name" value="TonB-dep_rcpt-like"/>
</dbReference>
<keyword evidence="1" id="KW-0998">Cell outer membrane</keyword>
<keyword evidence="1" id="KW-1134">Transmembrane beta strand</keyword>
<dbReference type="GO" id="GO:0009279">
    <property type="term" value="C:cell outer membrane"/>
    <property type="evidence" value="ECO:0007669"/>
    <property type="project" value="UniProtKB-SubCell"/>
</dbReference>
<keyword evidence="4" id="KW-0675">Receptor</keyword>
<evidence type="ECO:0000313" key="5">
    <source>
        <dbReference type="Proteomes" id="UP000886674"/>
    </source>
</evidence>
<dbReference type="InterPro" id="IPR037066">
    <property type="entry name" value="Plug_dom_sf"/>
</dbReference>
<dbReference type="Proteomes" id="UP000886674">
    <property type="component" value="Unassembled WGS sequence"/>
</dbReference>
<sequence>MKRLVLPILVPTGFSLFLSTPGLAVETELASILVSASRTIQTNPLTSSVISVITREEIERSAAQNLLQLLGGHSGIQLTSLYGDGSKATIDMRGFG</sequence>
<gene>
    <name evidence="4" type="ORF">JAY77_13775</name>
</gene>
<feature type="chain" id="PRO_5039271664" evidence="2">
    <location>
        <begin position="25"/>
        <end position="96"/>
    </location>
</feature>